<dbReference type="PROSITE" id="PS50943">
    <property type="entry name" value="HTH_CROC1"/>
    <property type="match status" value="1"/>
</dbReference>
<proteinExistence type="predicted"/>
<evidence type="ECO:0000259" key="2">
    <source>
        <dbReference type="PROSITE" id="PS50943"/>
    </source>
</evidence>
<dbReference type="KEGG" id="proe:H9L23_00905"/>
<dbReference type="Proteomes" id="UP000515806">
    <property type="component" value="Chromosome"/>
</dbReference>
<dbReference type="Pfam" id="PF13443">
    <property type="entry name" value="HTH_26"/>
    <property type="match status" value="1"/>
</dbReference>
<reference evidence="3 4" key="1">
    <citation type="submission" date="2020-08" db="EMBL/GenBank/DDBJ databases">
        <title>Genome sequence of Pedobacter roseus KACC 11594T.</title>
        <authorList>
            <person name="Hyun D.-W."/>
            <person name="Bae J.-W."/>
        </authorList>
    </citation>
    <scope>NUCLEOTIDE SEQUENCE [LARGE SCALE GENOMIC DNA]</scope>
    <source>
        <strain evidence="3 4">KACC 11594</strain>
    </source>
</reference>
<accession>A0A7G9QH84</accession>
<feature type="domain" description="HTH cro/C1-type" evidence="2">
    <location>
        <begin position="24"/>
        <end position="80"/>
    </location>
</feature>
<evidence type="ECO:0000313" key="4">
    <source>
        <dbReference type="Proteomes" id="UP000515806"/>
    </source>
</evidence>
<dbReference type="EMBL" id="CP060723">
    <property type="protein sequence ID" value="QNN42709.1"/>
    <property type="molecule type" value="Genomic_DNA"/>
</dbReference>
<dbReference type="InterPro" id="IPR010982">
    <property type="entry name" value="Lambda_DNA-bd_dom_sf"/>
</dbReference>
<dbReference type="GO" id="GO:0003677">
    <property type="term" value="F:DNA binding"/>
    <property type="evidence" value="ECO:0007669"/>
    <property type="project" value="InterPro"/>
</dbReference>
<feature type="compositionally biased region" description="Basic and acidic residues" evidence="1">
    <location>
        <begin position="111"/>
        <end position="126"/>
    </location>
</feature>
<evidence type="ECO:0000256" key="1">
    <source>
        <dbReference type="SAM" id="MobiDB-lite"/>
    </source>
</evidence>
<dbReference type="Gene3D" id="1.10.260.40">
    <property type="entry name" value="lambda repressor-like DNA-binding domains"/>
    <property type="match status" value="1"/>
</dbReference>
<feature type="region of interest" description="Disordered" evidence="1">
    <location>
        <begin position="106"/>
        <end position="126"/>
    </location>
</feature>
<sequence length="126" mass="14633">MVATDDELFFVEISHLDFLLIERVKALRIANKMTQLQLTQKMKLADGFVSKVETYTERAKYSIRHIHLLASALNCTIQDILPLEQPQYDMVRLTLKRTNKINKDGSISQKKTTEVIKIEPKEESQR</sequence>
<name>A0A7G9QH84_9SPHI</name>
<gene>
    <name evidence="3" type="ORF">H9L23_00905</name>
</gene>
<dbReference type="InterPro" id="IPR001387">
    <property type="entry name" value="Cro/C1-type_HTH"/>
</dbReference>
<dbReference type="AlphaFoldDB" id="A0A7G9QH84"/>
<dbReference type="CDD" id="cd00093">
    <property type="entry name" value="HTH_XRE"/>
    <property type="match status" value="1"/>
</dbReference>
<dbReference type="SUPFAM" id="SSF47413">
    <property type="entry name" value="lambda repressor-like DNA-binding domains"/>
    <property type="match status" value="1"/>
</dbReference>
<keyword evidence="4" id="KW-1185">Reference proteome</keyword>
<organism evidence="3 4">
    <name type="scientific">Pedobacter roseus</name>
    <dbReference type="NCBI Taxonomy" id="336820"/>
    <lineage>
        <taxon>Bacteria</taxon>
        <taxon>Pseudomonadati</taxon>
        <taxon>Bacteroidota</taxon>
        <taxon>Sphingobacteriia</taxon>
        <taxon>Sphingobacteriales</taxon>
        <taxon>Sphingobacteriaceae</taxon>
        <taxon>Pedobacter</taxon>
    </lineage>
</organism>
<evidence type="ECO:0000313" key="3">
    <source>
        <dbReference type="EMBL" id="QNN42709.1"/>
    </source>
</evidence>
<protein>
    <submittedName>
        <fullName evidence="3">Helix-turn-helix transcriptional regulator</fullName>
    </submittedName>
</protein>
<dbReference type="RefSeq" id="WP_187593180.1">
    <property type="nucleotide sequence ID" value="NZ_CP060723.1"/>
</dbReference>